<keyword evidence="4" id="KW-1133">Transmembrane helix</keyword>
<evidence type="ECO:0000256" key="4">
    <source>
        <dbReference type="SAM" id="Phobius"/>
    </source>
</evidence>
<feature type="domain" description="HAMP" evidence="5">
    <location>
        <begin position="315"/>
        <end position="371"/>
    </location>
</feature>
<dbReference type="InterPro" id="IPR036890">
    <property type="entry name" value="HATPase_C_sf"/>
</dbReference>
<gene>
    <name evidence="6" type="ORF">H9742_05375</name>
</gene>
<comment type="caution">
    <text evidence="6">The sequence shown here is derived from an EMBL/GenBank/DDBJ whole genome shotgun (WGS) entry which is preliminary data.</text>
</comment>
<name>A0A9D1R6H4_9FIRM</name>
<evidence type="ECO:0000259" key="5">
    <source>
        <dbReference type="PROSITE" id="PS50885"/>
    </source>
</evidence>
<comment type="subcellular location">
    <subcellularLocation>
        <location evidence="1">Membrane</location>
    </subcellularLocation>
</comment>
<keyword evidence="3" id="KW-0808">Transferase</keyword>
<dbReference type="SUPFAM" id="SSF55874">
    <property type="entry name" value="ATPase domain of HSP90 chaperone/DNA topoisomerase II/histidine kinase"/>
    <property type="match status" value="1"/>
</dbReference>
<keyword evidence="4" id="KW-0812">Transmembrane</keyword>
<dbReference type="PANTHER" id="PTHR34220:SF7">
    <property type="entry name" value="SENSOR HISTIDINE KINASE YPDA"/>
    <property type="match status" value="1"/>
</dbReference>
<dbReference type="Gene3D" id="6.10.340.10">
    <property type="match status" value="1"/>
</dbReference>
<organism evidence="6 7">
    <name type="scientific">Candidatus Acetatifactor stercoripullorum</name>
    <dbReference type="NCBI Taxonomy" id="2838414"/>
    <lineage>
        <taxon>Bacteria</taxon>
        <taxon>Bacillati</taxon>
        <taxon>Bacillota</taxon>
        <taxon>Clostridia</taxon>
        <taxon>Lachnospirales</taxon>
        <taxon>Lachnospiraceae</taxon>
        <taxon>Acetatifactor</taxon>
    </lineage>
</organism>
<dbReference type="PROSITE" id="PS51257">
    <property type="entry name" value="PROKAR_LIPOPROTEIN"/>
    <property type="match status" value="1"/>
</dbReference>
<dbReference type="Pfam" id="PF06580">
    <property type="entry name" value="His_kinase"/>
    <property type="match status" value="1"/>
</dbReference>
<dbReference type="Proteomes" id="UP000824265">
    <property type="component" value="Unassembled WGS sequence"/>
</dbReference>
<dbReference type="PROSITE" id="PS50885">
    <property type="entry name" value="HAMP"/>
    <property type="match status" value="1"/>
</dbReference>
<dbReference type="PANTHER" id="PTHR34220">
    <property type="entry name" value="SENSOR HISTIDINE KINASE YPDA"/>
    <property type="match status" value="1"/>
</dbReference>
<dbReference type="Gene3D" id="3.30.565.10">
    <property type="entry name" value="Histidine kinase-like ATPase, C-terminal domain"/>
    <property type="match status" value="1"/>
</dbReference>
<dbReference type="InterPro" id="IPR010559">
    <property type="entry name" value="Sig_transdc_His_kin_internal"/>
</dbReference>
<evidence type="ECO:0000256" key="1">
    <source>
        <dbReference type="ARBA" id="ARBA00004370"/>
    </source>
</evidence>
<evidence type="ECO:0000313" key="7">
    <source>
        <dbReference type="Proteomes" id="UP000824265"/>
    </source>
</evidence>
<evidence type="ECO:0000256" key="2">
    <source>
        <dbReference type="ARBA" id="ARBA00022553"/>
    </source>
</evidence>
<evidence type="ECO:0000313" key="6">
    <source>
        <dbReference type="EMBL" id="HIW80951.1"/>
    </source>
</evidence>
<dbReference type="AlphaFoldDB" id="A0A9D1R6H4"/>
<accession>A0A9D1R6H4</accession>
<keyword evidence="2" id="KW-0597">Phosphoprotein</keyword>
<dbReference type="GO" id="GO:0000155">
    <property type="term" value="F:phosphorelay sensor kinase activity"/>
    <property type="evidence" value="ECO:0007669"/>
    <property type="project" value="InterPro"/>
</dbReference>
<protein>
    <submittedName>
        <fullName evidence="6">Sensor histidine kinase</fullName>
    </submittedName>
</protein>
<reference evidence="6" key="2">
    <citation type="submission" date="2021-04" db="EMBL/GenBank/DDBJ databases">
        <authorList>
            <person name="Gilroy R."/>
        </authorList>
    </citation>
    <scope>NUCLEOTIDE SEQUENCE</scope>
    <source>
        <strain evidence="6">CHK195-6426</strain>
    </source>
</reference>
<feature type="transmembrane region" description="Helical" evidence="4">
    <location>
        <begin position="12"/>
        <end position="32"/>
    </location>
</feature>
<keyword evidence="6" id="KW-0418">Kinase</keyword>
<feature type="transmembrane region" description="Helical" evidence="4">
    <location>
        <begin position="292"/>
        <end position="312"/>
    </location>
</feature>
<proteinExistence type="predicted"/>
<dbReference type="GO" id="GO:0016020">
    <property type="term" value="C:membrane"/>
    <property type="evidence" value="ECO:0007669"/>
    <property type="project" value="UniProtKB-SubCell"/>
</dbReference>
<dbReference type="InterPro" id="IPR003660">
    <property type="entry name" value="HAMP_dom"/>
</dbReference>
<reference evidence="6" key="1">
    <citation type="journal article" date="2021" name="PeerJ">
        <title>Extensive microbial diversity within the chicken gut microbiome revealed by metagenomics and culture.</title>
        <authorList>
            <person name="Gilroy R."/>
            <person name="Ravi A."/>
            <person name="Getino M."/>
            <person name="Pursley I."/>
            <person name="Horton D.L."/>
            <person name="Alikhan N.F."/>
            <person name="Baker D."/>
            <person name="Gharbi K."/>
            <person name="Hall N."/>
            <person name="Watson M."/>
            <person name="Adriaenssens E.M."/>
            <person name="Foster-Nyarko E."/>
            <person name="Jarju S."/>
            <person name="Secka A."/>
            <person name="Antonio M."/>
            <person name="Oren A."/>
            <person name="Chaudhuri R.R."/>
            <person name="La Ragione R."/>
            <person name="Hildebrand F."/>
            <person name="Pallen M.J."/>
        </authorList>
    </citation>
    <scope>NUCLEOTIDE SEQUENCE</scope>
    <source>
        <strain evidence="6">CHK195-6426</strain>
    </source>
</reference>
<dbReference type="EMBL" id="DXGH01000029">
    <property type="protein sequence ID" value="HIW80951.1"/>
    <property type="molecule type" value="Genomic_DNA"/>
</dbReference>
<keyword evidence="4" id="KW-0472">Membrane</keyword>
<dbReference type="InterPro" id="IPR050640">
    <property type="entry name" value="Bact_2-comp_sensor_kinase"/>
</dbReference>
<evidence type="ECO:0000256" key="3">
    <source>
        <dbReference type="ARBA" id="ARBA00022679"/>
    </source>
</evidence>
<sequence>MEKKRRSIVQRVSWILIWTSVLSFVGGCFALSRLEASNTEYIYQLTEELLGGSVRELEERLEDIQGTLYGLVVSDEIQEAGSLLIGDGEESPSALEQASGLNVIVDSIQNGIRSDQAIVCANFLYGEGLVRVAASTSYCRLSEEAADAVEEQALAASGQNVFLDGETLMGEENLLIIAKQLRERKNLSLAHIGVIVLFVDVEELGRALTDAHDGIFVLQGQDGMLEYVLNDTEGLMEEQDLTRLWEREAGYSIEYLGGRSWFMVSFGASGEFFSYTLLEPYTELFADVRQAFAIYAGIFALCSVAAMLIAFLSTHRVTRDIKLFIQHISKISGGDTAQLPMYERQDIHDKDVYALKGAFNKMSARINELVRDNYMKQLLVKETQLRALQSQMNPHFLYNTLNSLYWMAKTAEMPAAADMISSLGILLREAISDEEFVITIDRELDIACHYFIIQKHRYEDRLEAKFDVSEECSSLVIPKFTLQPLAENAIAYGLECMLGTCTVEIRIFLEREACICQVRNTGPGPEEGLLDKLKAGIVKPKGNGIGLMNIQQRIQSVFGEAYGVDIFREGEETVAQIRMSCISLEEYRSSAAAGGKPNGKRIQNDGGG</sequence>